<evidence type="ECO:0000313" key="2">
    <source>
        <dbReference type="EMBL" id="EEA05679.1"/>
    </source>
</evidence>
<keyword evidence="3" id="KW-1185">Reference proteome</keyword>
<protein>
    <submittedName>
        <fullName evidence="2">Uncharacterized protein</fullName>
    </submittedName>
</protein>
<proteinExistence type="predicted"/>
<reference evidence="2" key="1">
    <citation type="submission" date="2008-06" db="EMBL/GenBank/DDBJ databases">
        <authorList>
            <person name="Lorenzi H."/>
            <person name="Inman J."/>
            <person name="Miller J."/>
            <person name="Schobel S."/>
            <person name="Amedeo P."/>
            <person name="Caler E.V."/>
            <person name="da Silva J."/>
        </authorList>
    </citation>
    <scope>NUCLEOTIDE SEQUENCE [LARGE SCALE GENOMIC DNA]</scope>
    <source>
        <strain evidence="2">RN66</strain>
    </source>
</reference>
<dbReference type="GeneID" id="6994892"/>
<dbReference type="eggNOG" id="ENOG502SFCM">
    <property type="taxonomic scope" value="Eukaryota"/>
</dbReference>
<dbReference type="VEuPathDB" id="CryptoDB:CMU_026870"/>
<dbReference type="EMBL" id="DS989727">
    <property type="protein sequence ID" value="EEA05679.1"/>
    <property type="molecule type" value="Genomic_DNA"/>
</dbReference>
<dbReference type="AlphaFoldDB" id="B6ABC7"/>
<evidence type="ECO:0000313" key="3">
    <source>
        <dbReference type="Proteomes" id="UP000001460"/>
    </source>
</evidence>
<dbReference type="Proteomes" id="UP000001460">
    <property type="component" value="Unassembled WGS sequence"/>
</dbReference>
<accession>B6ABC7</accession>
<dbReference type="OrthoDB" id="428826at2759"/>
<name>B6ABC7_CRYMR</name>
<feature type="compositionally biased region" description="Polar residues" evidence="1">
    <location>
        <begin position="512"/>
        <end position="524"/>
    </location>
</feature>
<evidence type="ECO:0000256" key="1">
    <source>
        <dbReference type="SAM" id="MobiDB-lite"/>
    </source>
</evidence>
<gene>
    <name evidence="2" type="ORF">CMU_026870</name>
</gene>
<organism evidence="2 3">
    <name type="scientific">Cryptosporidium muris (strain RN66)</name>
    <dbReference type="NCBI Taxonomy" id="441375"/>
    <lineage>
        <taxon>Eukaryota</taxon>
        <taxon>Sar</taxon>
        <taxon>Alveolata</taxon>
        <taxon>Apicomplexa</taxon>
        <taxon>Conoidasida</taxon>
        <taxon>Coccidia</taxon>
        <taxon>Eucoccidiorida</taxon>
        <taxon>Eimeriorina</taxon>
        <taxon>Cryptosporidiidae</taxon>
        <taxon>Cryptosporidium</taxon>
    </lineage>
</organism>
<feature type="region of interest" description="Disordered" evidence="1">
    <location>
        <begin position="501"/>
        <end position="524"/>
    </location>
</feature>
<sequence>MTSVDEVSDVIHNKMGNDSTVSPTLASVPTTTCVSPVLEGKPIPTNSYIEALLQNSNNNIAYNLNNSNLATNINANNPYFTTNPLCQLNGMTLFPGLLTDYYTSLLQNTNNTGIGDTATQIINSNASRIPQSTTSNPGILPSTVQQTGISVSPPPFIIPHNPALFSRFSGLYSTNTLSGVTPQPAIVSSNTGPKLPVVNPYNSLPYNFSNWISPILSPMILNSNPQANNQNLDDIKTQSSTKLRKTVRGNLGIEASGNYSNVGLNRSGQRGRIKNSKKNSMKLNIQEESLTRELSNVKDTKAFNTSRRSTSEMSTTPLLGASDQFCNIESSEMLRLHHARKYRLGDQGRALLKSELSAYLRNNPEKRIEANKVADIRNATTKQLWQIAAMCGLEERFINLHAQSLAQSKEKMNIRGIKRKSSVIDEGNCTGTIKSESIESSEHFRVNSVSSLDELASLATILDKNTTQRQENTANIDTNCNIATDLIENKLEITSNDIKSSKETIGTPEGIGTSNSYIKSLESS</sequence>
<dbReference type="RefSeq" id="XP_002140028.1">
    <property type="nucleotide sequence ID" value="XM_002139992.1"/>
</dbReference>